<comment type="caution">
    <text evidence="2">The sequence shown here is derived from an EMBL/GenBank/DDBJ whole genome shotgun (WGS) entry which is preliminary data.</text>
</comment>
<dbReference type="AlphaFoldDB" id="A0A7V0T7Z3"/>
<accession>A0A7V0T7Z3</accession>
<feature type="compositionally biased region" description="Gly residues" evidence="1">
    <location>
        <begin position="1"/>
        <end position="32"/>
    </location>
</feature>
<protein>
    <recommendedName>
        <fullName evidence="3">Ferredoxin</fullName>
    </recommendedName>
</protein>
<evidence type="ECO:0000313" key="2">
    <source>
        <dbReference type="EMBL" id="HDR00541.1"/>
    </source>
</evidence>
<proteinExistence type="predicted"/>
<dbReference type="Proteomes" id="UP000885672">
    <property type="component" value="Unassembled WGS sequence"/>
</dbReference>
<name>A0A7V0T7Z3_UNCW3</name>
<dbReference type="EMBL" id="DSBX01000375">
    <property type="protein sequence ID" value="HDR00541.1"/>
    <property type="molecule type" value="Genomic_DNA"/>
</dbReference>
<feature type="region of interest" description="Disordered" evidence="1">
    <location>
        <begin position="1"/>
        <end position="33"/>
    </location>
</feature>
<sequence>MPGRDGTGPTGQGPKAGQGRSRGTGRGFGAGSSGECVCPACGTRAPHRRGVPCSSVKCPKCGATMVRED</sequence>
<evidence type="ECO:0008006" key="3">
    <source>
        <dbReference type="Google" id="ProtNLM"/>
    </source>
</evidence>
<evidence type="ECO:0000256" key="1">
    <source>
        <dbReference type="SAM" id="MobiDB-lite"/>
    </source>
</evidence>
<organism evidence="2">
    <name type="scientific">candidate division WOR-3 bacterium</name>
    <dbReference type="NCBI Taxonomy" id="2052148"/>
    <lineage>
        <taxon>Bacteria</taxon>
        <taxon>Bacteria division WOR-3</taxon>
    </lineage>
</organism>
<reference evidence="2" key="1">
    <citation type="journal article" date="2020" name="mSystems">
        <title>Genome- and Community-Level Interaction Insights into Carbon Utilization and Element Cycling Functions of Hydrothermarchaeota in Hydrothermal Sediment.</title>
        <authorList>
            <person name="Zhou Z."/>
            <person name="Liu Y."/>
            <person name="Xu W."/>
            <person name="Pan J."/>
            <person name="Luo Z.H."/>
            <person name="Li M."/>
        </authorList>
    </citation>
    <scope>NUCLEOTIDE SEQUENCE [LARGE SCALE GENOMIC DNA]</scope>
    <source>
        <strain evidence="2">SpSt-1182</strain>
    </source>
</reference>
<gene>
    <name evidence="2" type="ORF">ENN51_09710</name>
</gene>